<dbReference type="AlphaFoldDB" id="A0A1I1RZ53"/>
<dbReference type="InterPro" id="IPR006311">
    <property type="entry name" value="TAT_signal"/>
</dbReference>
<accession>A0A1I1RZ53</accession>
<name>A0A1I1RZ53_9BURK</name>
<dbReference type="EMBL" id="FOMQ01000001">
    <property type="protein sequence ID" value="SFD37598.1"/>
    <property type="molecule type" value="Genomic_DNA"/>
</dbReference>
<feature type="domain" description="AttH" evidence="1">
    <location>
        <begin position="58"/>
        <end position="242"/>
    </location>
</feature>
<sequence>MPSPPPLPTHATRRAWLAAALGSAAAASGGAWPQPASALPARALRFPRDHGSHPEQRTEWWYITGHAHANGQDWGFQVTFFRSRVDETRTLRSAFAVRQLLFAHAAVTDVRGRALLHDQRIARAGFGIAQAEEADTAVHISDWSLVREATAHAGGGRYTARIPAGPFSLDLQFDTTQPPILQGRQGLSRKGPQPEQASYYYSQPQLEVRGTITLPGRRIAIAPPGATGGPAARAWLDHEWSEALMHPEAVGWDWIGMNLDGGGALTAFRLRRQDGSTLWASGSFRAGANAALQVFEQAEAMAFTPLRHWTSPRTGTRYPVAWRIDTPAGRFEVDALVDDQELDSRGSTGAIYWEGLSTLRDASGGEVGRGYLELTGYAGALRL</sequence>
<organism evidence="2 3">
    <name type="scientific">Paracidovorax konjaci</name>
    <dbReference type="NCBI Taxonomy" id="32040"/>
    <lineage>
        <taxon>Bacteria</taxon>
        <taxon>Pseudomonadati</taxon>
        <taxon>Pseudomonadota</taxon>
        <taxon>Betaproteobacteria</taxon>
        <taxon>Burkholderiales</taxon>
        <taxon>Comamonadaceae</taxon>
        <taxon>Paracidovorax</taxon>
    </lineage>
</organism>
<dbReference type="STRING" id="32040.SAMN04489710_101371"/>
<dbReference type="InterPro" id="IPR010791">
    <property type="entry name" value="AttH_dom"/>
</dbReference>
<reference evidence="3" key="1">
    <citation type="submission" date="2016-10" db="EMBL/GenBank/DDBJ databases">
        <authorList>
            <person name="Varghese N."/>
            <person name="Submissions S."/>
        </authorList>
    </citation>
    <scope>NUCLEOTIDE SEQUENCE [LARGE SCALE GENOMIC DNA]</scope>
    <source>
        <strain evidence="3">DSM 7481</strain>
    </source>
</reference>
<dbReference type="PROSITE" id="PS51318">
    <property type="entry name" value="TAT"/>
    <property type="match status" value="1"/>
</dbReference>
<keyword evidence="3" id="KW-1185">Reference proteome</keyword>
<keyword evidence="2" id="KW-0378">Hydrolase</keyword>
<proteinExistence type="predicted"/>
<dbReference type="Pfam" id="PF17186">
    <property type="entry name" value="Lipocalin_9"/>
    <property type="match status" value="1"/>
</dbReference>
<dbReference type="RefSeq" id="WP_175525911.1">
    <property type="nucleotide sequence ID" value="NZ_FOMQ01000001.1"/>
</dbReference>
<dbReference type="Proteomes" id="UP000199517">
    <property type="component" value="Unassembled WGS sequence"/>
</dbReference>
<evidence type="ECO:0000313" key="3">
    <source>
        <dbReference type="Proteomes" id="UP000199517"/>
    </source>
</evidence>
<protein>
    <submittedName>
        <fullName evidence="2">Predicted secreted hydrolase</fullName>
    </submittedName>
</protein>
<dbReference type="GO" id="GO:0016787">
    <property type="term" value="F:hydrolase activity"/>
    <property type="evidence" value="ECO:0007669"/>
    <property type="project" value="UniProtKB-KW"/>
</dbReference>
<dbReference type="PANTHER" id="PTHR38591:SF1">
    <property type="entry name" value="BLL1000 PROTEIN"/>
    <property type="match status" value="1"/>
</dbReference>
<dbReference type="Pfam" id="PF07143">
    <property type="entry name" value="CrtC"/>
    <property type="match status" value="1"/>
</dbReference>
<gene>
    <name evidence="2" type="ORF">SAMN04489710_101371</name>
</gene>
<dbReference type="Gene3D" id="2.40.370.10">
    <property type="entry name" value="AttH-like domain"/>
    <property type="match status" value="2"/>
</dbReference>
<dbReference type="PANTHER" id="PTHR38591">
    <property type="entry name" value="HYDROLASE"/>
    <property type="match status" value="1"/>
</dbReference>
<evidence type="ECO:0000313" key="2">
    <source>
        <dbReference type="EMBL" id="SFD37598.1"/>
    </source>
</evidence>
<dbReference type="SUPFAM" id="SSF159245">
    <property type="entry name" value="AttH-like"/>
    <property type="match status" value="1"/>
</dbReference>
<dbReference type="InterPro" id="IPR023374">
    <property type="entry name" value="AttH-like_dom_sf"/>
</dbReference>
<evidence type="ECO:0000259" key="1">
    <source>
        <dbReference type="Pfam" id="PF07143"/>
    </source>
</evidence>